<protein>
    <submittedName>
        <fullName evidence="1">Uncharacterized protein</fullName>
    </submittedName>
</protein>
<proteinExistence type="predicted"/>
<sequence length="117" mass="14133">MKKIIENYGIDLEDDLEDVSPFEYNYTFHTRDFLAKEYCKLDDRGKEQLLNYDQVLLERAQDLYQLMSLVMNWEDNVAPINYWWWHLDKVITGKMKVLVEKNHVQYQGETYTINTIS</sequence>
<evidence type="ECO:0000313" key="1">
    <source>
        <dbReference type="EMBL" id="TCS96869.1"/>
    </source>
</evidence>
<comment type="caution">
    <text evidence="1">The sequence shown here is derived from an EMBL/GenBank/DDBJ whole genome shotgun (WGS) entry which is preliminary data.</text>
</comment>
<organism evidence="1 2">
    <name type="scientific">Hazenella coriacea</name>
    <dbReference type="NCBI Taxonomy" id="1179467"/>
    <lineage>
        <taxon>Bacteria</taxon>
        <taxon>Bacillati</taxon>
        <taxon>Bacillota</taxon>
        <taxon>Bacilli</taxon>
        <taxon>Bacillales</taxon>
        <taxon>Thermoactinomycetaceae</taxon>
        <taxon>Hazenella</taxon>
    </lineage>
</organism>
<dbReference type="EMBL" id="SMAG01000001">
    <property type="protein sequence ID" value="TCS96869.1"/>
    <property type="molecule type" value="Genomic_DNA"/>
</dbReference>
<reference evidence="1 2" key="1">
    <citation type="submission" date="2019-03" db="EMBL/GenBank/DDBJ databases">
        <title>Genomic Encyclopedia of Type Strains, Phase IV (KMG-IV): sequencing the most valuable type-strain genomes for metagenomic binning, comparative biology and taxonomic classification.</title>
        <authorList>
            <person name="Goeker M."/>
        </authorList>
    </citation>
    <scope>NUCLEOTIDE SEQUENCE [LARGE SCALE GENOMIC DNA]</scope>
    <source>
        <strain evidence="1 2">DSM 45707</strain>
    </source>
</reference>
<dbReference type="AlphaFoldDB" id="A0A4R3LAT9"/>
<dbReference type="RefSeq" id="WP_131923248.1">
    <property type="nucleotide sequence ID" value="NZ_SMAG01000001.1"/>
</dbReference>
<gene>
    <name evidence="1" type="ORF">EDD58_101514</name>
</gene>
<accession>A0A4R3LAT9</accession>
<evidence type="ECO:0000313" key="2">
    <source>
        <dbReference type="Proteomes" id="UP000294937"/>
    </source>
</evidence>
<name>A0A4R3LAT9_9BACL</name>
<keyword evidence="2" id="KW-1185">Reference proteome</keyword>
<dbReference type="Proteomes" id="UP000294937">
    <property type="component" value="Unassembled WGS sequence"/>
</dbReference>
<dbReference type="OrthoDB" id="2607569at2"/>